<name>A0A834LML4_RHOSS</name>
<feature type="binding site" evidence="5">
    <location>
        <begin position="37"/>
        <end position="42"/>
    </location>
    <ligand>
        <name>ATP</name>
        <dbReference type="ChEBI" id="CHEBI:30616"/>
    </ligand>
</feature>
<dbReference type="PRINTS" id="PR00775">
    <property type="entry name" value="HEATSHOCK90"/>
</dbReference>
<gene>
    <name evidence="6" type="ORF">RHSIM_Rhsim06G0020200</name>
</gene>
<dbReference type="GO" id="GO:0051082">
    <property type="term" value="F:unfolded protein binding"/>
    <property type="evidence" value="ECO:0007669"/>
    <property type="project" value="InterPro"/>
</dbReference>
<feature type="binding site" evidence="5">
    <location>
        <position position="16"/>
    </location>
    <ligand>
        <name>ATP</name>
        <dbReference type="ChEBI" id="CHEBI:30616"/>
    </ligand>
</feature>
<dbReference type="Proteomes" id="UP000626092">
    <property type="component" value="Unassembled WGS sequence"/>
</dbReference>
<evidence type="ECO:0000256" key="3">
    <source>
        <dbReference type="ARBA" id="ARBA00022840"/>
    </source>
</evidence>
<dbReference type="EMBL" id="WJXA01000006">
    <property type="protein sequence ID" value="KAF7140565.1"/>
    <property type="molecule type" value="Genomic_DNA"/>
</dbReference>
<dbReference type="Gene3D" id="3.30.230.80">
    <property type="match status" value="2"/>
</dbReference>
<evidence type="ECO:0000256" key="2">
    <source>
        <dbReference type="ARBA" id="ARBA00022741"/>
    </source>
</evidence>
<feature type="binding site" evidence="5">
    <location>
        <position position="10"/>
    </location>
    <ligand>
        <name>ATP</name>
        <dbReference type="ChEBI" id="CHEBI:30616"/>
    </ligand>
</feature>
<dbReference type="GO" id="GO:0005524">
    <property type="term" value="F:ATP binding"/>
    <property type="evidence" value="ECO:0007669"/>
    <property type="project" value="UniProtKB-KW"/>
</dbReference>
<keyword evidence="2 5" id="KW-0547">Nucleotide-binding</keyword>
<evidence type="ECO:0000256" key="1">
    <source>
        <dbReference type="ARBA" id="ARBA00008239"/>
    </source>
</evidence>
<dbReference type="AlphaFoldDB" id="A0A834LML4"/>
<keyword evidence="4" id="KW-0143">Chaperone</keyword>
<evidence type="ECO:0000256" key="5">
    <source>
        <dbReference type="PIRSR" id="PIRSR002583-1"/>
    </source>
</evidence>
<feature type="binding site" evidence="5">
    <location>
        <position position="1"/>
    </location>
    <ligand>
        <name>ATP</name>
        <dbReference type="ChEBI" id="CHEBI:30616"/>
    </ligand>
</feature>
<comment type="caution">
    <text evidence="6">The sequence shown here is derived from an EMBL/GenBank/DDBJ whole genome shotgun (WGS) entry which is preliminary data.</text>
</comment>
<evidence type="ECO:0000313" key="6">
    <source>
        <dbReference type="EMBL" id="KAF7140565.1"/>
    </source>
</evidence>
<comment type="similarity">
    <text evidence="1">Belongs to the heat shock protein 90 family.</text>
</comment>
<evidence type="ECO:0000256" key="4">
    <source>
        <dbReference type="ARBA" id="ARBA00023186"/>
    </source>
</evidence>
<dbReference type="Gene3D" id="3.30.565.10">
    <property type="entry name" value="Histidine kinase-like ATPase, C-terminal domain"/>
    <property type="match status" value="1"/>
</dbReference>
<feature type="binding site" evidence="5">
    <location>
        <position position="89"/>
    </location>
    <ligand>
        <name>ATP</name>
        <dbReference type="ChEBI" id="CHEBI:30616"/>
    </ligand>
</feature>
<organism evidence="6 7">
    <name type="scientific">Rhododendron simsii</name>
    <name type="common">Sims's rhododendron</name>
    <dbReference type="NCBI Taxonomy" id="118357"/>
    <lineage>
        <taxon>Eukaryota</taxon>
        <taxon>Viridiplantae</taxon>
        <taxon>Streptophyta</taxon>
        <taxon>Embryophyta</taxon>
        <taxon>Tracheophyta</taxon>
        <taxon>Spermatophyta</taxon>
        <taxon>Magnoliopsida</taxon>
        <taxon>eudicotyledons</taxon>
        <taxon>Gunneridae</taxon>
        <taxon>Pentapetalae</taxon>
        <taxon>asterids</taxon>
        <taxon>Ericales</taxon>
        <taxon>Ericaceae</taxon>
        <taxon>Ericoideae</taxon>
        <taxon>Rhodoreae</taxon>
        <taxon>Rhododendron</taxon>
    </lineage>
</organism>
<dbReference type="SUPFAM" id="SSF54211">
    <property type="entry name" value="Ribosomal protein S5 domain 2-like"/>
    <property type="match status" value="2"/>
</dbReference>
<dbReference type="PIRSF" id="PIRSF002583">
    <property type="entry name" value="Hsp90"/>
    <property type="match status" value="1"/>
</dbReference>
<dbReference type="Pfam" id="PF00183">
    <property type="entry name" value="HSP90"/>
    <property type="match status" value="2"/>
</dbReference>
<dbReference type="Gene3D" id="3.40.50.11260">
    <property type="match status" value="1"/>
</dbReference>
<dbReference type="InterPro" id="IPR036890">
    <property type="entry name" value="HATPase_C_sf"/>
</dbReference>
<dbReference type="SUPFAM" id="SSF55874">
    <property type="entry name" value="ATPase domain of HSP90 chaperone/DNA topoisomerase II/histidine kinase"/>
    <property type="match status" value="1"/>
</dbReference>
<dbReference type="InterPro" id="IPR020568">
    <property type="entry name" value="Ribosomal_Su5_D2-typ_SF"/>
</dbReference>
<keyword evidence="3 5" id="KW-0067">ATP-binding</keyword>
<dbReference type="GO" id="GO:0016887">
    <property type="term" value="F:ATP hydrolysis activity"/>
    <property type="evidence" value="ECO:0007669"/>
    <property type="project" value="InterPro"/>
</dbReference>
<keyword evidence="7" id="KW-1185">Reference proteome</keyword>
<dbReference type="InterPro" id="IPR001404">
    <property type="entry name" value="Hsp90_fam"/>
</dbReference>
<dbReference type="OrthoDB" id="1304221at2759"/>
<reference evidence="6" key="1">
    <citation type="submission" date="2019-11" db="EMBL/GenBank/DDBJ databases">
        <authorList>
            <person name="Liu Y."/>
            <person name="Hou J."/>
            <person name="Li T.-Q."/>
            <person name="Guan C.-H."/>
            <person name="Wu X."/>
            <person name="Wu H.-Z."/>
            <person name="Ling F."/>
            <person name="Zhang R."/>
            <person name="Shi X.-G."/>
            <person name="Ren J.-P."/>
            <person name="Chen E.-F."/>
            <person name="Sun J.-M."/>
        </authorList>
    </citation>
    <scope>NUCLEOTIDE SEQUENCE</scope>
    <source>
        <strain evidence="6">Adult_tree_wgs_1</strain>
        <tissue evidence="6">Leaves</tissue>
    </source>
</reference>
<protein>
    <recommendedName>
        <fullName evidence="8">Heat shock protein 90</fullName>
    </recommendedName>
</protein>
<evidence type="ECO:0000313" key="7">
    <source>
        <dbReference type="Proteomes" id="UP000626092"/>
    </source>
</evidence>
<accession>A0A834LML4</accession>
<proteinExistence type="inferred from homology"/>
<dbReference type="PANTHER" id="PTHR11528">
    <property type="entry name" value="HEAT SHOCK PROTEIN 90 FAMILY MEMBER"/>
    <property type="match status" value="1"/>
</dbReference>
<dbReference type="InterPro" id="IPR020575">
    <property type="entry name" value="Hsp90_N"/>
</dbReference>
<dbReference type="GO" id="GO:0140662">
    <property type="term" value="F:ATP-dependent protein folding chaperone"/>
    <property type="evidence" value="ECO:0007669"/>
    <property type="project" value="InterPro"/>
</dbReference>
<sequence>MTKEDFLIKNLGTIAKSRTSAFVEKMQTTGDLNLIGQFGIGFCSVYIVADDVEVVSKQNEDKQYVWVSKADGTFAVSEDTWNEPLGRGTEISNFSNTKRNPLGGSKLWLLDIHHSYFPAYVKYVFMGMERTIMAGATLSATLPVNNCNAVPQLEPIWLWNPKEVTDQEYIKFYHSLAKDFSDGKPIAWSHFTAEGDVEFKAELFVPPKAPMIYEFDELLPKYLSILKGLVDSDTLPLNVSQEMLPQYSSLKTIKKKLIRKALYMIHIIMMRTLTNLLTRTRKCHIAQTPYLGVSKLLTLKPAEVIELSNTFSLSCLHFLVIHCRYYVLPMLPSVIYLATDIEESSDSDEKKGQYTKFCAKSDGKLTSPDQYISRLEPGQKDIFYITGTSKEQLERKVIFFTDLVDEYLMQYQMDYEDKRFQNVSKEGLKLGKDSKDKELKESLKELTKRWKGALASENMDDMKISNRLADKDIKAYMKGKRIFGCSGFFLSGKSSVSSAEVRKDFEQDDDKKKGLIEVVTYDSKDENMEDPRLTYPDFCSDFLLWLC</sequence>
<evidence type="ECO:0008006" key="8">
    <source>
        <dbReference type="Google" id="ProtNLM"/>
    </source>
</evidence>